<evidence type="ECO:0000313" key="2">
    <source>
        <dbReference type="Proteomes" id="UP000077266"/>
    </source>
</evidence>
<dbReference type="OrthoDB" id="21502at2759"/>
<dbReference type="InterPro" id="IPR023213">
    <property type="entry name" value="CAT-like_dom_sf"/>
</dbReference>
<sequence>MAPVDDDVVPVPLLQQITTALDIMYTMDVIVRGELRPELLKASLEHLTRLGDWRKLGSRLKTSKQHGYELYIPQAFSTERPAFQWDERRVAGSAAKAGLLLERTRDVSYHPALRDMLDPYRSKKFPLTLKELLTSPKRADESILSVSVVAFEDATLVSITLPHIFTDAMGMSHIFSAWCTVLAGRPDDVPAFVGFKEDPLKDVEGKFPSDIPRAHRVRHENGLKVARLYSKYAVEIIRFKEDTRIIFIPVRKLDAIKAAADAELKSQGAEGWVSTADAVSAIFMKLACLHDSPKDTRLFSLGFAANARNRTPALTGPSSAGCVGCSVLQLNTVPTPSNEIQRASLAQLAIMHRSAVKQLDSHSEVAANISTLREAYQLKRMPLYCKIRGSGYFVTNWSAGAFNALDFSPALVDGASDGKVVFVGGSSGPPGSERRNWCIVFSKDGNGIPEEDRGVWAETAFSVHKWPKVEEYLASL</sequence>
<organism evidence="1 2">
    <name type="scientific">Exidia glandulosa HHB12029</name>
    <dbReference type="NCBI Taxonomy" id="1314781"/>
    <lineage>
        <taxon>Eukaryota</taxon>
        <taxon>Fungi</taxon>
        <taxon>Dikarya</taxon>
        <taxon>Basidiomycota</taxon>
        <taxon>Agaricomycotina</taxon>
        <taxon>Agaricomycetes</taxon>
        <taxon>Auriculariales</taxon>
        <taxon>Exidiaceae</taxon>
        <taxon>Exidia</taxon>
    </lineage>
</organism>
<accession>A0A165D0F8</accession>
<dbReference type="PANTHER" id="PTHR31642">
    <property type="entry name" value="TRICHOTHECENE 3-O-ACETYLTRANSFERASE"/>
    <property type="match status" value="1"/>
</dbReference>
<protein>
    <submittedName>
        <fullName evidence="1">Uncharacterized protein</fullName>
    </submittedName>
</protein>
<dbReference type="GO" id="GO:0016747">
    <property type="term" value="F:acyltransferase activity, transferring groups other than amino-acyl groups"/>
    <property type="evidence" value="ECO:0007669"/>
    <property type="project" value="TreeGrafter"/>
</dbReference>
<dbReference type="AlphaFoldDB" id="A0A165D0F8"/>
<evidence type="ECO:0000313" key="1">
    <source>
        <dbReference type="EMBL" id="KZV83562.1"/>
    </source>
</evidence>
<dbReference type="PANTHER" id="PTHR31642:SF294">
    <property type="entry name" value="ACETYLTRANSFERASE MATC1"/>
    <property type="match status" value="1"/>
</dbReference>
<reference evidence="1 2" key="1">
    <citation type="journal article" date="2016" name="Mol. Biol. Evol.">
        <title>Comparative Genomics of Early-Diverging Mushroom-Forming Fungi Provides Insights into the Origins of Lignocellulose Decay Capabilities.</title>
        <authorList>
            <person name="Nagy L.G."/>
            <person name="Riley R."/>
            <person name="Tritt A."/>
            <person name="Adam C."/>
            <person name="Daum C."/>
            <person name="Floudas D."/>
            <person name="Sun H."/>
            <person name="Yadav J.S."/>
            <person name="Pangilinan J."/>
            <person name="Larsson K.H."/>
            <person name="Matsuura K."/>
            <person name="Barry K."/>
            <person name="Labutti K."/>
            <person name="Kuo R."/>
            <person name="Ohm R.A."/>
            <person name="Bhattacharya S.S."/>
            <person name="Shirouzu T."/>
            <person name="Yoshinaga Y."/>
            <person name="Martin F.M."/>
            <person name="Grigoriev I.V."/>
            <person name="Hibbett D.S."/>
        </authorList>
    </citation>
    <scope>NUCLEOTIDE SEQUENCE [LARGE SCALE GENOMIC DNA]</scope>
    <source>
        <strain evidence="1 2">HHB12029</strain>
    </source>
</reference>
<dbReference type="InParanoid" id="A0A165D0F8"/>
<dbReference type="STRING" id="1314781.A0A165D0F8"/>
<keyword evidence="2" id="KW-1185">Reference proteome</keyword>
<name>A0A165D0F8_EXIGL</name>
<dbReference type="Gene3D" id="3.30.559.10">
    <property type="entry name" value="Chloramphenicol acetyltransferase-like domain"/>
    <property type="match status" value="2"/>
</dbReference>
<dbReference type="Pfam" id="PF02458">
    <property type="entry name" value="Transferase"/>
    <property type="match status" value="1"/>
</dbReference>
<dbReference type="Proteomes" id="UP000077266">
    <property type="component" value="Unassembled WGS sequence"/>
</dbReference>
<gene>
    <name evidence="1" type="ORF">EXIGLDRAFT_842854</name>
</gene>
<proteinExistence type="predicted"/>
<dbReference type="EMBL" id="KV426265">
    <property type="protein sequence ID" value="KZV83562.1"/>
    <property type="molecule type" value="Genomic_DNA"/>
</dbReference>
<dbReference type="InterPro" id="IPR050317">
    <property type="entry name" value="Plant_Fungal_Acyltransferase"/>
</dbReference>